<keyword evidence="2" id="KW-1133">Transmembrane helix</keyword>
<name>A0A327R313_9FLAO</name>
<proteinExistence type="predicted"/>
<sequence length="61" mass="7299">MSQSRRKRRENNKLEEPKGRTVTKKDRLCGTLVITGIFIVGLIIYFFEAIFYFFYLLFSDK</sequence>
<evidence type="ECO:0000313" key="4">
    <source>
        <dbReference type="Proteomes" id="UP000249696"/>
    </source>
</evidence>
<organism evidence="3 4">
    <name type="scientific">Arenibacter echinorum</name>
    <dbReference type="NCBI Taxonomy" id="440515"/>
    <lineage>
        <taxon>Bacteria</taxon>
        <taxon>Pseudomonadati</taxon>
        <taxon>Bacteroidota</taxon>
        <taxon>Flavobacteriia</taxon>
        <taxon>Flavobacteriales</taxon>
        <taxon>Flavobacteriaceae</taxon>
        <taxon>Arenibacter</taxon>
    </lineage>
</organism>
<feature type="transmembrane region" description="Helical" evidence="2">
    <location>
        <begin position="28"/>
        <end position="55"/>
    </location>
</feature>
<accession>A0A327R313</accession>
<reference evidence="3 4" key="1">
    <citation type="submission" date="2018-06" db="EMBL/GenBank/DDBJ databases">
        <title>Genomic Encyclopedia of Archaeal and Bacterial Type Strains, Phase II (KMG-II): from individual species to whole genera.</title>
        <authorList>
            <person name="Goeker M."/>
        </authorList>
    </citation>
    <scope>NUCLEOTIDE SEQUENCE [LARGE SCALE GENOMIC DNA]</scope>
    <source>
        <strain evidence="3 4">DSM 23522</strain>
    </source>
</reference>
<feature type="region of interest" description="Disordered" evidence="1">
    <location>
        <begin position="1"/>
        <end position="20"/>
    </location>
</feature>
<dbReference type="EMBL" id="QLLN01000005">
    <property type="protein sequence ID" value="RAJ10352.1"/>
    <property type="molecule type" value="Genomic_DNA"/>
</dbReference>
<gene>
    <name evidence="3" type="ORF">LV92_03101</name>
</gene>
<feature type="compositionally biased region" description="Basic residues" evidence="1">
    <location>
        <begin position="1"/>
        <end position="10"/>
    </location>
</feature>
<dbReference type="Proteomes" id="UP000249696">
    <property type="component" value="Unassembled WGS sequence"/>
</dbReference>
<keyword evidence="2" id="KW-0472">Membrane</keyword>
<dbReference type="AlphaFoldDB" id="A0A327R313"/>
<comment type="caution">
    <text evidence="3">The sequence shown here is derived from an EMBL/GenBank/DDBJ whole genome shotgun (WGS) entry which is preliminary data.</text>
</comment>
<protein>
    <submittedName>
        <fullName evidence="3">Uncharacterized protein</fullName>
    </submittedName>
</protein>
<evidence type="ECO:0000256" key="2">
    <source>
        <dbReference type="SAM" id="Phobius"/>
    </source>
</evidence>
<feature type="compositionally biased region" description="Basic and acidic residues" evidence="1">
    <location>
        <begin position="11"/>
        <end position="20"/>
    </location>
</feature>
<evidence type="ECO:0000313" key="3">
    <source>
        <dbReference type="EMBL" id="RAJ10352.1"/>
    </source>
</evidence>
<keyword evidence="4" id="KW-1185">Reference proteome</keyword>
<keyword evidence="2" id="KW-0812">Transmembrane</keyword>
<evidence type="ECO:0000256" key="1">
    <source>
        <dbReference type="SAM" id="MobiDB-lite"/>
    </source>
</evidence>